<dbReference type="STRING" id="252246.SAMN05421799_103212"/>
<dbReference type="Proteomes" id="UP000186156">
    <property type="component" value="Unassembled WGS sequence"/>
</dbReference>
<sequence length="336" mass="37935">MTAHEFRLEGLEPDNPLAFFALLGLLRALEAADLDCEPSERLYPRVRWAPAPLRPVLVVRRSATEDEIAKRAVDGIAQLANHHDFGDHADLNYTQQEARVILSEAIAKADPHQRYRADLLAALMSDGAVEGKRSKKSESPRIAPTPVCLLFGQGHQHFLKRLRDVPRSRTPDELEDKGRVGAGEEPEQYVQETIFRPWRRDDTMLSSFRWDPNEIARYALMPGNPTDPKYKLGAQYGANRLAAIGISVLSGAPRNRADRTWLTIVGGHYDKDGFTLAWPIWRAPATLAAIRFMLAHPGLRDGLRHMGVEQVMVSRRIQIEKYFSFTRAQPRFVEAT</sequence>
<proteinExistence type="predicted"/>
<dbReference type="EMBL" id="FTOO01000003">
    <property type="protein sequence ID" value="SIS74372.1"/>
    <property type="molecule type" value="Genomic_DNA"/>
</dbReference>
<dbReference type="AlphaFoldDB" id="A0A1N7LKN7"/>
<reference evidence="2" key="1">
    <citation type="submission" date="2017-01" db="EMBL/GenBank/DDBJ databases">
        <authorList>
            <person name="Varghese N."/>
            <person name="Submissions S."/>
        </authorList>
    </citation>
    <scope>NUCLEOTIDE SEQUENCE [LARGE SCALE GENOMIC DNA]</scope>
    <source>
        <strain evidence="2">DSM 16176</strain>
    </source>
</reference>
<dbReference type="OrthoDB" id="2371077at2"/>
<accession>A0A1N7LKN7</accession>
<gene>
    <name evidence="1" type="ORF">SAMN05421799_103212</name>
</gene>
<protein>
    <submittedName>
        <fullName evidence="1">Uncharacterized protein</fullName>
    </submittedName>
</protein>
<organism evidence="1 2">
    <name type="scientific">Alicyclobacillus vulcanalis</name>
    <dbReference type="NCBI Taxonomy" id="252246"/>
    <lineage>
        <taxon>Bacteria</taxon>
        <taxon>Bacillati</taxon>
        <taxon>Bacillota</taxon>
        <taxon>Bacilli</taxon>
        <taxon>Bacillales</taxon>
        <taxon>Alicyclobacillaceae</taxon>
        <taxon>Alicyclobacillus</taxon>
    </lineage>
</organism>
<dbReference type="RefSeq" id="WP_076345782.1">
    <property type="nucleotide sequence ID" value="NZ_FTOO01000003.1"/>
</dbReference>
<evidence type="ECO:0000313" key="2">
    <source>
        <dbReference type="Proteomes" id="UP000186156"/>
    </source>
</evidence>
<evidence type="ECO:0000313" key="1">
    <source>
        <dbReference type="EMBL" id="SIS74372.1"/>
    </source>
</evidence>
<name>A0A1N7LKN7_9BACL</name>
<keyword evidence="2" id="KW-1185">Reference proteome</keyword>